<dbReference type="Proteomes" id="UP001597079">
    <property type="component" value="Unassembled WGS sequence"/>
</dbReference>
<dbReference type="InterPro" id="IPR049739">
    <property type="entry name" value="YraL-like"/>
</dbReference>
<comment type="caution">
    <text evidence="1">The sequence shown here is derived from an EMBL/GenBank/DDBJ whole genome shotgun (WGS) entry which is preliminary data.</text>
</comment>
<dbReference type="RefSeq" id="WP_377943395.1">
    <property type="nucleotide sequence ID" value="NZ_JBHUCX010000029.1"/>
</dbReference>
<dbReference type="InterPro" id="IPR009057">
    <property type="entry name" value="Homeodomain-like_sf"/>
</dbReference>
<dbReference type="Gene3D" id="1.10.10.60">
    <property type="entry name" value="Homeodomain-like"/>
    <property type="match status" value="1"/>
</dbReference>
<evidence type="ECO:0000313" key="1">
    <source>
        <dbReference type="EMBL" id="MFD1675515.1"/>
    </source>
</evidence>
<dbReference type="InterPro" id="IPR052411">
    <property type="entry name" value="c-mor_Regulatory_Protein"/>
</dbReference>
<name>A0ABW4JJ76_9BACL</name>
<protein>
    <submittedName>
        <fullName evidence="1">CD3324 family protein</fullName>
    </submittedName>
</protein>
<reference evidence="2" key="1">
    <citation type="journal article" date="2019" name="Int. J. Syst. Evol. Microbiol.">
        <title>The Global Catalogue of Microorganisms (GCM) 10K type strain sequencing project: providing services to taxonomists for standard genome sequencing and annotation.</title>
        <authorList>
            <consortium name="The Broad Institute Genomics Platform"/>
            <consortium name="The Broad Institute Genome Sequencing Center for Infectious Disease"/>
            <person name="Wu L."/>
            <person name="Ma J."/>
        </authorList>
    </citation>
    <scope>NUCLEOTIDE SEQUENCE [LARGE SCALE GENOMIC DNA]</scope>
    <source>
        <strain evidence="2">CGMCC 1.12286</strain>
    </source>
</reference>
<proteinExistence type="predicted"/>
<dbReference type="PANTHER" id="PTHR37812">
    <property type="entry name" value="MU-LIKE PROPHAGE FLUMU PROTEIN C"/>
    <property type="match status" value="1"/>
</dbReference>
<gene>
    <name evidence="1" type="ORF">ACFSB2_12505</name>
</gene>
<dbReference type="SUPFAM" id="SSF46689">
    <property type="entry name" value="Homeodomain-like"/>
    <property type="match status" value="1"/>
</dbReference>
<dbReference type="PANTHER" id="PTHR37812:SF1">
    <property type="entry name" value="MU-LIKE PROPHAGE FLUMU PROTEIN C"/>
    <property type="match status" value="1"/>
</dbReference>
<sequence length="89" mass="10232">MKKYVNAKDVLPEALVKEIQKYVQGQHMYVPQVERKSWGTGTGIREELELRNAKIVKAYQGGVAVAQLAEMYALSEERIRGIIYDYQIE</sequence>
<accession>A0ABW4JJ76</accession>
<keyword evidence="2" id="KW-1185">Reference proteome</keyword>
<dbReference type="EMBL" id="JBHUCX010000029">
    <property type="protein sequence ID" value="MFD1675515.1"/>
    <property type="molecule type" value="Genomic_DNA"/>
</dbReference>
<organism evidence="1 2">
    <name type="scientific">Alicyclobacillus fodiniaquatilis</name>
    <dbReference type="NCBI Taxonomy" id="1661150"/>
    <lineage>
        <taxon>Bacteria</taxon>
        <taxon>Bacillati</taxon>
        <taxon>Bacillota</taxon>
        <taxon>Bacilli</taxon>
        <taxon>Bacillales</taxon>
        <taxon>Alicyclobacillaceae</taxon>
        <taxon>Alicyclobacillus</taxon>
    </lineage>
</organism>
<evidence type="ECO:0000313" key="2">
    <source>
        <dbReference type="Proteomes" id="UP001597079"/>
    </source>
</evidence>
<dbReference type="NCBIfam" id="NF040785">
    <property type="entry name" value="CD3324_fam"/>
    <property type="match status" value="1"/>
</dbReference>